<keyword evidence="2" id="KW-1133">Transmembrane helix</keyword>
<feature type="transmembrane region" description="Helical" evidence="2">
    <location>
        <begin position="37"/>
        <end position="54"/>
    </location>
</feature>
<accession>A0A1I0I3D5</accession>
<dbReference type="PANTHER" id="PTHR40033:SF1">
    <property type="entry name" value="CITRATE-SODIUM SYMPORTER"/>
    <property type="match status" value="1"/>
</dbReference>
<dbReference type="AlphaFoldDB" id="A0A1I0I3D5"/>
<dbReference type="GO" id="GO:0015293">
    <property type="term" value="F:symporter activity"/>
    <property type="evidence" value="ECO:0007669"/>
    <property type="project" value="UniProtKB-UniRule"/>
</dbReference>
<feature type="transmembrane region" description="Helical" evidence="2">
    <location>
        <begin position="285"/>
        <end position="304"/>
    </location>
</feature>
<evidence type="ECO:0000313" key="3">
    <source>
        <dbReference type="EMBL" id="SET90997.1"/>
    </source>
</evidence>
<dbReference type="PANTHER" id="PTHR40033">
    <property type="entry name" value="NA(+)-MALATE SYMPORTER"/>
    <property type="match status" value="1"/>
</dbReference>
<dbReference type="PIRSF" id="PIRSF005348">
    <property type="entry name" value="YxkH"/>
    <property type="match status" value="1"/>
</dbReference>
<feature type="transmembrane region" description="Helical" evidence="2">
    <location>
        <begin position="255"/>
        <end position="273"/>
    </location>
</feature>
<feature type="transmembrane region" description="Helical" evidence="2">
    <location>
        <begin position="131"/>
        <end position="155"/>
    </location>
</feature>
<feature type="transmembrane region" description="Helical" evidence="2">
    <location>
        <begin position="195"/>
        <end position="217"/>
    </location>
</feature>
<dbReference type="GO" id="GO:0005886">
    <property type="term" value="C:plasma membrane"/>
    <property type="evidence" value="ECO:0007669"/>
    <property type="project" value="UniProtKB-UniRule"/>
</dbReference>
<proteinExistence type="inferred from homology"/>
<dbReference type="Pfam" id="PF03390">
    <property type="entry name" value="2HCT"/>
    <property type="match status" value="1"/>
</dbReference>
<name>A0A1I0I3D5_9FIRM</name>
<feature type="transmembrane region" description="Helical" evidence="2">
    <location>
        <begin position="12"/>
        <end position="31"/>
    </location>
</feature>
<dbReference type="GO" id="GO:0008514">
    <property type="term" value="F:organic anion transmembrane transporter activity"/>
    <property type="evidence" value="ECO:0007669"/>
    <property type="project" value="InterPro"/>
</dbReference>
<evidence type="ECO:0000313" key="4">
    <source>
        <dbReference type="Proteomes" id="UP000198508"/>
    </source>
</evidence>
<feature type="transmembrane region" description="Helical" evidence="2">
    <location>
        <begin position="102"/>
        <end position="119"/>
    </location>
</feature>
<feature type="transmembrane region" description="Helical" evidence="2">
    <location>
        <begin position="347"/>
        <end position="370"/>
    </location>
</feature>
<dbReference type="RefSeq" id="WP_207648765.1">
    <property type="nucleotide sequence ID" value="NZ_FOIM01000019.1"/>
</dbReference>
<comment type="similarity">
    <text evidence="1">Belongs to the 2-hydroxycarboxylate transporter (2-HCT) (TC 2.A.24) family.</text>
</comment>
<keyword evidence="1 2" id="KW-0472">Membrane</keyword>
<dbReference type="Proteomes" id="UP000198508">
    <property type="component" value="Unassembled WGS sequence"/>
</dbReference>
<dbReference type="EMBL" id="FOIM01000019">
    <property type="protein sequence ID" value="SET90997.1"/>
    <property type="molecule type" value="Genomic_DNA"/>
</dbReference>
<organism evidence="3 4">
    <name type="scientific">Enterocloster lavalensis</name>
    <dbReference type="NCBI Taxonomy" id="460384"/>
    <lineage>
        <taxon>Bacteria</taxon>
        <taxon>Bacillati</taxon>
        <taxon>Bacillota</taxon>
        <taxon>Clostridia</taxon>
        <taxon>Lachnospirales</taxon>
        <taxon>Lachnospiraceae</taxon>
        <taxon>Enterocloster</taxon>
    </lineage>
</organism>
<feature type="transmembrane region" description="Helical" evidence="2">
    <location>
        <begin position="411"/>
        <end position="431"/>
    </location>
</feature>
<gene>
    <name evidence="3" type="ORF">SAMN05216313_11912</name>
</gene>
<dbReference type="STRING" id="460384.SAMN05216313_11912"/>
<evidence type="ECO:0000256" key="2">
    <source>
        <dbReference type="SAM" id="Phobius"/>
    </source>
</evidence>
<feature type="transmembrane region" description="Helical" evidence="2">
    <location>
        <begin position="61"/>
        <end position="82"/>
    </location>
</feature>
<protein>
    <submittedName>
        <fullName evidence="3">Na+/citrate or Na+/malate symporter</fullName>
    </submittedName>
</protein>
<reference evidence="4" key="1">
    <citation type="submission" date="2016-10" db="EMBL/GenBank/DDBJ databases">
        <authorList>
            <person name="Varghese N."/>
            <person name="Submissions S."/>
        </authorList>
    </citation>
    <scope>NUCLEOTIDE SEQUENCE [LARGE SCALE GENOMIC DNA]</scope>
    <source>
        <strain evidence="4">NLAE-zl-G277</strain>
    </source>
</reference>
<keyword evidence="1" id="KW-0769">Symport</keyword>
<keyword evidence="2" id="KW-0812">Transmembrane</keyword>
<dbReference type="InterPro" id="IPR004679">
    <property type="entry name" value="2-OHcarboxylate_transport"/>
</dbReference>
<feature type="transmembrane region" description="Helical" evidence="2">
    <location>
        <begin position="316"/>
        <end position="335"/>
    </location>
</feature>
<evidence type="ECO:0000256" key="1">
    <source>
        <dbReference type="PIRNR" id="PIRNR005348"/>
    </source>
</evidence>
<keyword evidence="4" id="KW-1185">Reference proteome</keyword>
<sequence length="432" mass="44580">MEKGKTLNIAGLPWYLCLGACVLVFVAAYSGALTTDVAGALAFGCAVSALLYEFGERLPIWNSYIGGGLLMVFFGTAVLIQFNILPDKYAEAIGEVIQGSPNLLNIFIVFLITGSILSLDRKILLQSFAGYIPAILGGLACAVLFGVIVGAIFGISPTNIIIKYALPIMGGGNGAGAVPLSQIYEGATGEPAASYYSHAIIILTIANVICIIAGGLLNKLGSIKTSLTGDKKTLMRNAGTLAKKDEKVASDTEDLRGAFFLALTAFAVGSLFSKRILPSIAGAQIHAFAYTILFVVILAATGIVPRSVCAGAKRLQTFMIGVFGIPMMVAMGVDFDLMELASALSPVNLIIAVAVVLGAILGSALVGYLVGFYPIDSAVTAGLCMANRGGSGDIAVLGAADRLDLIAYAQLSSRIGGGIVLVVASVVFSFAL</sequence>
<keyword evidence="1" id="KW-0813">Transport</keyword>